<reference evidence="2 3" key="1">
    <citation type="submission" date="2014-10" db="EMBL/GenBank/DDBJ databases">
        <title>Pedobacter Kyungheensis.</title>
        <authorList>
            <person name="Anderson B.M."/>
            <person name="Newman J.D."/>
        </authorList>
    </citation>
    <scope>NUCLEOTIDE SEQUENCE [LARGE SCALE GENOMIC DNA]</scope>
    <source>
        <strain evidence="2 3">KACC 16221</strain>
    </source>
</reference>
<evidence type="ECO:0008006" key="4">
    <source>
        <dbReference type="Google" id="ProtNLM"/>
    </source>
</evidence>
<evidence type="ECO:0000313" key="3">
    <source>
        <dbReference type="Proteomes" id="UP000031246"/>
    </source>
</evidence>
<dbReference type="AlphaFoldDB" id="A0A0C1DAS1"/>
<protein>
    <recommendedName>
        <fullName evidence="4">SnoaL-like domain-containing protein</fullName>
    </recommendedName>
</protein>
<dbReference type="EMBL" id="JSYN01000035">
    <property type="protein sequence ID" value="KIA91050.1"/>
    <property type="molecule type" value="Genomic_DNA"/>
</dbReference>
<proteinExistence type="predicted"/>
<dbReference type="OrthoDB" id="759977at2"/>
<feature type="chain" id="PRO_5002130729" description="SnoaL-like domain-containing protein" evidence="1">
    <location>
        <begin position="20"/>
        <end position="169"/>
    </location>
</feature>
<comment type="caution">
    <text evidence="2">The sequence shown here is derived from an EMBL/GenBank/DDBJ whole genome shotgun (WGS) entry which is preliminary data.</text>
</comment>
<gene>
    <name evidence="2" type="ORF">OC25_23195</name>
</gene>
<accession>A0A0C1DAS1</accession>
<dbReference type="RefSeq" id="WP_039481502.1">
    <property type="nucleotide sequence ID" value="NZ_JSYN01000035.1"/>
</dbReference>
<evidence type="ECO:0000256" key="1">
    <source>
        <dbReference type="SAM" id="SignalP"/>
    </source>
</evidence>
<keyword evidence="3" id="KW-1185">Reference proteome</keyword>
<organism evidence="2 3">
    <name type="scientific">Pedobacter kyungheensis</name>
    <dbReference type="NCBI Taxonomy" id="1069985"/>
    <lineage>
        <taxon>Bacteria</taxon>
        <taxon>Pseudomonadati</taxon>
        <taxon>Bacteroidota</taxon>
        <taxon>Sphingobacteriia</taxon>
        <taxon>Sphingobacteriales</taxon>
        <taxon>Sphingobacteriaceae</taxon>
        <taxon>Pedobacter</taxon>
    </lineage>
</organism>
<evidence type="ECO:0000313" key="2">
    <source>
        <dbReference type="EMBL" id="KIA91050.1"/>
    </source>
</evidence>
<keyword evidence="1" id="KW-0732">Signal</keyword>
<feature type="signal peptide" evidence="1">
    <location>
        <begin position="1"/>
        <end position="19"/>
    </location>
</feature>
<dbReference type="Proteomes" id="UP000031246">
    <property type="component" value="Unassembled WGS sequence"/>
</dbReference>
<name>A0A0C1DAS1_9SPHI</name>
<sequence length="169" mass="18999">MRLLIIFLFLSFVGLQVNAQTDNAELYKIHKLLQQNLSTEGKYAVYGTTKKNIIRHFDFKDPDGIDTSASNIWKRAEWKTFLNSVDTSVVPNYSLSTAGKPWFKIKGKVKKTMVFAPVIISADGNLAISILELGYSPRGGSSSMVYFLQKENGKWKIKQDRLISISDGS</sequence>